<dbReference type="AlphaFoldDB" id="W1N697"/>
<feature type="compositionally biased region" description="Basic residues" evidence="1">
    <location>
        <begin position="90"/>
        <end position="99"/>
    </location>
</feature>
<gene>
    <name evidence="2" type="ORF">BJB45_19190</name>
</gene>
<proteinExistence type="predicted"/>
<name>W1N697_9GAMM</name>
<dbReference type="EMBL" id="AVBC01000034">
    <property type="protein sequence ID" value="ERL51097.1"/>
    <property type="molecule type" value="Genomic_DNA"/>
</dbReference>
<evidence type="ECO:0000313" key="3">
    <source>
        <dbReference type="Proteomes" id="UP000019113"/>
    </source>
</evidence>
<reference evidence="2 3" key="1">
    <citation type="submission" date="2013-08" db="EMBL/GenBank/DDBJ databases">
        <title>draft genome of Halomonas huanghegensis, strain BJGMM-B45T.</title>
        <authorList>
            <person name="Miao C."/>
            <person name="Wan Y."/>
            <person name="Jin W."/>
        </authorList>
    </citation>
    <scope>NUCLEOTIDE SEQUENCE [LARGE SCALE GENOMIC DNA]</scope>
    <source>
        <strain evidence="2 3">BJGMM-B45</strain>
    </source>
</reference>
<dbReference type="RefSeq" id="WP_021819245.1">
    <property type="nucleotide sequence ID" value="NZ_AVBC01000034.1"/>
</dbReference>
<dbReference type="PATRIC" id="fig|1178482.3.peg.2293"/>
<organism evidence="2 3">
    <name type="scientific">Halomonas huangheensis</name>
    <dbReference type="NCBI Taxonomy" id="1178482"/>
    <lineage>
        <taxon>Bacteria</taxon>
        <taxon>Pseudomonadati</taxon>
        <taxon>Pseudomonadota</taxon>
        <taxon>Gammaproteobacteria</taxon>
        <taxon>Oceanospirillales</taxon>
        <taxon>Halomonadaceae</taxon>
        <taxon>Halomonas</taxon>
    </lineage>
</organism>
<evidence type="ECO:0000313" key="2">
    <source>
        <dbReference type="EMBL" id="ERL51097.1"/>
    </source>
</evidence>
<evidence type="ECO:0000256" key="1">
    <source>
        <dbReference type="SAM" id="MobiDB-lite"/>
    </source>
</evidence>
<sequence length="99" mass="11427">MSYRIKTALHGANPTLEIFDVSSGSMRMAWEYPKVTEDAENDPEILALRREEAIHELFRRLFLLTTEQYLKGEMPHPELTCQEPPNQGRGKGKSRMQAH</sequence>
<dbReference type="Proteomes" id="UP000019113">
    <property type="component" value="Unassembled WGS sequence"/>
</dbReference>
<protein>
    <submittedName>
        <fullName evidence="2">Uncharacterized protein</fullName>
    </submittedName>
</protein>
<feature type="region of interest" description="Disordered" evidence="1">
    <location>
        <begin position="74"/>
        <end position="99"/>
    </location>
</feature>
<comment type="caution">
    <text evidence="2">The sequence shown here is derived from an EMBL/GenBank/DDBJ whole genome shotgun (WGS) entry which is preliminary data.</text>
</comment>
<keyword evidence="3" id="KW-1185">Reference proteome</keyword>
<accession>W1N697</accession>